<dbReference type="Pfam" id="PF00015">
    <property type="entry name" value="MCPsignal"/>
    <property type="match status" value="1"/>
</dbReference>
<dbReference type="KEGG" id="ccro:CMC5_038450"/>
<gene>
    <name evidence="8" type="ORF">CMC5_038450</name>
</gene>
<proteinExistence type="inferred from homology"/>
<dbReference type="InterPro" id="IPR004089">
    <property type="entry name" value="MCPsignal_dom"/>
</dbReference>
<dbReference type="Gene3D" id="6.10.340.10">
    <property type="match status" value="1"/>
</dbReference>
<dbReference type="PANTHER" id="PTHR32089:SF112">
    <property type="entry name" value="LYSOZYME-LIKE PROTEIN-RELATED"/>
    <property type="match status" value="1"/>
</dbReference>
<keyword evidence="5" id="KW-1133">Transmembrane helix</keyword>
<feature type="coiled-coil region" evidence="4">
    <location>
        <begin position="371"/>
        <end position="433"/>
    </location>
</feature>
<dbReference type="PROSITE" id="PS50111">
    <property type="entry name" value="CHEMOTAXIS_TRANSDUC_2"/>
    <property type="match status" value="1"/>
</dbReference>
<feature type="domain" description="Methyl-accepting transducer" evidence="6">
    <location>
        <begin position="335"/>
        <end position="571"/>
    </location>
</feature>
<sequence>MRWNVGTKLWAGFLSVVALVLLLAIYGFAQDRVTEDALEGLYTYGVKPTQALGRAATLMERLRGRNYLHILTQDPTEMARIEGEIAQLERDLDQALDEAESAFPSNDERIKKLTRVRELRREWANRRIREIYPLNRNNANFEESVKLVRTRTGPLLDEGLEELNKVVSSTVTRTRTIYDDAHGVMSQSRWIMTVGRGLIVLLAVGIALALSQSISGRVSQLAVTARQIRGGERNVRADVEGHDEIADLGAAFNRMTDELTERLEEQRKSATEQAEARESLARLVARYAEFVDRVARGDLTGALEAEGAGDMAQLGRNLDAMGRALRTMTLRTHEAVGALSSATAEILSITQEHGAGASESASAVAETATTVDELSQTVQQTTQQAQAVAELSRRSVEVSNAGSEAVDRTVAAMARVREQVNSIAERILALSEQAQTVGQIITTVNELAEQSNLLALNAAIEAARAGEHGRGFAVVAQEVRSLAEQSKRATGQVRSILGDIQKSTTAAVLVTEEGSKAVTAAVDTARQAGERIEQLATTIAEATGSATQILASIQQQVAGVGQISSAMHAISAATTQTVEGTRQIERAARDLNELSARLRDATAQYQI</sequence>
<dbReference type="SMART" id="SM00304">
    <property type="entry name" value="HAMP"/>
    <property type="match status" value="3"/>
</dbReference>
<dbReference type="EMBL" id="CP012159">
    <property type="protein sequence ID" value="AKT39696.1"/>
    <property type="molecule type" value="Genomic_DNA"/>
</dbReference>
<dbReference type="InterPro" id="IPR003660">
    <property type="entry name" value="HAMP_dom"/>
</dbReference>
<keyword evidence="5" id="KW-0472">Membrane</keyword>
<evidence type="ECO:0000259" key="7">
    <source>
        <dbReference type="PROSITE" id="PS50885"/>
    </source>
</evidence>
<evidence type="ECO:0000256" key="2">
    <source>
        <dbReference type="ARBA" id="ARBA00029447"/>
    </source>
</evidence>
<evidence type="ECO:0008006" key="10">
    <source>
        <dbReference type="Google" id="ProtNLM"/>
    </source>
</evidence>
<keyword evidence="5" id="KW-0812">Transmembrane</keyword>
<keyword evidence="1 3" id="KW-0807">Transducer</keyword>
<dbReference type="OrthoDB" id="2489132at2"/>
<organism evidence="8 9">
    <name type="scientific">Chondromyces crocatus</name>
    <dbReference type="NCBI Taxonomy" id="52"/>
    <lineage>
        <taxon>Bacteria</taxon>
        <taxon>Pseudomonadati</taxon>
        <taxon>Myxococcota</taxon>
        <taxon>Polyangia</taxon>
        <taxon>Polyangiales</taxon>
        <taxon>Polyangiaceae</taxon>
        <taxon>Chondromyces</taxon>
    </lineage>
</organism>
<keyword evidence="9" id="KW-1185">Reference proteome</keyword>
<feature type="domain" description="HAMP" evidence="7">
    <location>
        <begin position="278"/>
        <end position="330"/>
    </location>
</feature>
<dbReference type="PATRIC" id="fig|52.7.peg.4237"/>
<dbReference type="Proteomes" id="UP000067626">
    <property type="component" value="Chromosome"/>
</dbReference>
<dbReference type="RefSeq" id="WP_082362599.1">
    <property type="nucleotide sequence ID" value="NZ_CP012159.1"/>
</dbReference>
<dbReference type="SMART" id="SM00283">
    <property type="entry name" value="MA"/>
    <property type="match status" value="1"/>
</dbReference>
<dbReference type="PANTHER" id="PTHR32089">
    <property type="entry name" value="METHYL-ACCEPTING CHEMOTAXIS PROTEIN MCPB"/>
    <property type="match status" value="1"/>
</dbReference>
<evidence type="ECO:0000259" key="6">
    <source>
        <dbReference type="PROSITE" id="PS50111"/>
    </source>
</evidence>
<dbReference type="AlphaFoldDB" id="A0A0K1EFQ4"/>
<reference evidence="8 9" key="1">
    <citation type="submission" date="2015-07" db="EMBL/GenBank/DDBJ databases">
        <title>Genome analysis of myxobacterium Chondromyces crocatus Cm c5 reveals a high potential for natural compound synthesis and the genetic basis for the loss of fruiting body formation.</title>
        <authorList>
            <person name="Zaburannyi N."/>
            <person name="Bunk B."/>
            <person name="Maier J."/>
            <person name="Overmann J."/>
            <person name="Mueller R."/>
        </authorList>
    </citation>
    <scope>NUCLEOTIDE SEQUENCE [LARGE SCALE GENOMIC DNA]</scope>
    <source>
        <strain evidence="8 9">Cm c5</strain>
    </source>
</reference>
<comment type="similarity">
    <text evidence="2">Belongs to the methyl-accepting chemotaxis (MCP) protein family.</text>
</comment>
<feature type="transmembrane region" description="Helical" evidence="5">
    <location>
        <begin position="190"/>
        <end position="210"/>
    </location>
</feature>
<dbReference type="GO" id="GO:0016020">
    <property type="term" value="C:membrane"/>
    <property type="evidence" value="ECO:0007669"/>
    <property type="project" value="InterPro"/>
</dbReference>
<keyword evidence="4" id="KW-0175">Coiled coil</keyword>
<evidence type="ECO:0000256" key="5">
    <source>
        <dbReference type="SAM" id="Phobius"/>
    </source>
</evidence>
<dbReference type="CDD" id="cd06225">
    <property type="entry name" value="HAMP"/>
    <property type="match status" value="1"/>
</dbReference>
<dbReference type="STRING" id="52.CMC5_038450"/>
<evidence type="ECO:0000256" key="4">
    <source>
        <dbReference type="SAM" id="Coils"/>
    </source>
</evidence>
<dbReference type="InterPro" id="IPR024478">
    <property type="entry name" value="HlyB_4HB_MCP"/>
</dbReference>
<dbReference type="Pfam" id="PF12729">
    <property type="entry name" value="4HB_MCP_1"/>
    <property type="match status" value="1"/>
</dbReference>
<evidence type="ECO:0000313" key="8">
    <source>
        <dbReference type="EMBL" id="AKT39696.1"/>
    </source>
</evidence>
<dbReference type="GO" id="GO:0007165">
    <property type="term" value="P:signal transduction"/>
    <property type="evidence" value="ECO:0007669"/>
    <property type="project" value="UniProtKB-KW"/>
</dbReference>
<accession>A0A0K1EFQ4</accession>
<name>A0A0K1EFQ4_CHOCO</name>
<evidence type="ECO:0000256" key="3">
    <source>
        <dbReference type="PROSITE-ProRule" id="PRU00284"/>
    </source>
</evidence>
<dbReference type="PROSITE" id="PS50885">
    <property type="entry name" value="HAMP"/>
    <property type="match status" value="2"/>
</dbReference>
<feature type="domain" description="HAMP" evidence="7">
    <location>
        <begin position="212"/>
        <end position="264"/>
    </location>
</feature>
<protein>
    <recommendedName>
        <fullName evidence="10">Methyl-accepting chemotaxis protein</fullName>
    </recommendedName>
</protein>
<dbReference type="SUPFAM" id="SSF58104">
    <property type="entry name" value="Methyl-accepting chemotaxis protein (MCP) signaling domain"/>
    <property type="match status" value="1"/>
</dbReference>
<evidence type="ECO:0000313" key="9">
    <source>
        <dbReference type="Proteomes" id="UP000067626"/>
    </source>
</evidence>
<dbReference type="Pfam" id="PF00672">
    <property type="entry name" value="HAMP"/>
    <property type="match status" value="2"/>
</dbReference>
<evidence type="ECO:0000256" key="1">
    <source>
        <dbReference type="ARBA" id="ARBA00023224"/>
    </source>
</evidence>
<dbReference type="Gene3D" id="1.10.287.950">
    <property type="entry name" value="Methyl-accepting chemotaxis protein"/>
    <property type="match status" value="1"/>
</dbReference>